<evidence type="ECO:0008006" key="4">
    <source>
        <dbReference type="Google" id="ProtNLM"/>
    </source>
</evidence>
<comment type="caution">
    <text evidence="2">The sequence shown here is derived from an EMBL/GenBank/DDBJ whole genome shotgun (WGS) entry which is preliminary data.</text>
</comment>
<proteinExistence type="predicted"/>
<evidence type="ECO:0000313" key="2">
    <source>
        <dbReference type="EMBL" id="GAA0528111.1"/>
    </source>
</evidence>
<dbReference type="EMBL" id="BAAAGS010000016">
    <property type="protein sequence ID" value="GAA0528111.1"/>
    <property type="molecule type" value="Genomic_DNA"/>
</dbReference>
<feature type="region of interest" description="Disordered" evidence="1">
    <location>
        <begin position="32"/>
        <end position="78"/>
    </location>
</feature>
<evidence type="ECO:0000313" key="3">
    <source>
        <dbReference type="Proteomes" id="UP001500729"/>
    </source>
</evidence>
<gene>
    <name evidence="2" type="ORF">GCM10009533_29270</name>
</gene>
<reference evidence="2 3" key="1">
    <citation type="journal article" date="2019" name="Int. J. Syst. Evol. Microbiol.">
        <title>The Global Catalogue of Microorganisms (GCM) 10K type strain sequencing project: providing services to taxonomists for standard genome sequencing and annotation.</title>
        <authorList>
            <consortium name="The Broad Institute Genomics Platform"/>
            <consortium name="The Broad Institute Genome Sequencing Center for Infectious Disease"/>
            <person name="Wu L."/>
            <person name="Ma J."/>
        </authorList>
    </citation>
    <scope>NUCLEOTIDE SEQUENCE [LARGE SCALE GENOMIC DNA]</scope>
    <source>
        <strain evidence="2 3">JCM 10303</strain>
    </source>
</reference>
<organism evidence="2 3">
    <name type="scientific">Saccharopolyspora erythraea</name>
    <name type="common">Streptomyces erythraeus</name>
    <dbReference type="NCBI Taxonomy" id="1836"/>
    <lineage>
        <taxon>Bacteria</taxon>
        <taxon>Bacillati</taxon>
        <taxon>Actinomycetota</taxon>
        <taxon>Actinomycetes</taxon>
        <taxon>Pseudonocardiales</taxon>
        <taxon>Pseudonocardiaceae</taxon>
        <taxon>Saccharopolyspora</taxon>
    </lineage>
</organism>
<evidence type="ECO:0000256" key="1">
    <source>
        <dbReference type="SAM" id="MobiDB-lite"/>
    </source>
</evidence>
<keyword evidence="3" id="KW-1185">Reference proteome</keyword>
<sequence>MLANETRLGAPGIPDIMLEAAETLVARETAKMRPSGTLNWLQSHQKAKRSGGSTADPGPLTRLSRVQWRPRSYDPHAG</sequence>
<name>A0ABN1CWP1_SACER</name>
<dbReference type="Proteomes" id="UP001500729">
    <property type="component" value="Unassembled WGS sequence"/>
</dbReference>
<accession>A0ABN1CWP1</accession>
<protein>
    <recommendedName>
        <fullName evidence="4">Transposase</fullName>
    </recommendedName>
</protein>